<keyword evidence="7" id="KW-1185">Reference proteome</keyword>
<feature type="DNA-binding region" description="H-T-H motif" evidence="4">
    <location>
        <begin position="52"/>
        <end position="71"/>
    </location>
</feature>
<dbReference type="EMBL" id="BMUT01000002">
    <property type="protein sequence ID" value="GGX69118.1"/>
    <property type="molecule type" value="Genomic_DNA"/>
</dbReference>
<dbReference type="Pfam" id="PF00440">
    <property type="entry name" value="TetR_N"/>
    <property type="match status" value="1"/>
</dbReference>
<reference evidence="7" key="1">
    <citation type="journal article" date="2019" name="Int. J. Syst. Evol. Microbiol.">
        <title>The Global Catalogue of Microorganisms (GCM) 10K type strain sequencing project: providing services to taxonomists for standard genome sequencing and annotation.</title>
        <authorList>
            <consortium name="The Broad Institute Genomics Platform"/>
            <consortium name="The Broad Institute Genome Sequencing Center for Infectious Disease"/>
            <person name="Wu L."/>
            <person name="Ma J."/>
        </authorList>
    </citation>
    <scope>NUCLEOTIDE SEQUENCE [LARGE SCALE GENOMIC DNA]</scope>
    <source>
        <strain evidence="7">JCM 4586</strain>
    </source>
</reference>
<evidence type="ECO:0000313" key="7">
    <source>
        <dbReference type="Proteomes" id="UP000659223"/>
    </source>
</evidence>
<evidence type="ECO:0000256" key="3">
    <source>
        <dbReference type="ARBA" id="ARBA00023163"/>
    </source>
</evidence>
<accession>A0ABQ2Y664</accession>
<evidence type="ECO:0000256" key="4">
    <source>
        <dbReference type="PROSITE-ProRule" id="PRU00335"/>
    </source>
</evidence>
<organism evidence="6 7">
    <name type="scientific">Streptomyces hiroshimensis</name>
    <dbReference type="NCBI Taxonomy" id="66424"/>
    <lineage>
        <taxon>Bacteria</taxon>
        <taxon>Bacillati</taxon>
        <taxon>Actinomycetota</taxon>
        <taxon>Actinomycetes</taxon>
        <taxon>Kitasatosporales</taxon>
        <taxon>Streptomycetaceae</taxon>
        <taxon>Streptomyces</taxon>
    </lineage>
</organism>
<evidence type="ECO:0000259" key="5">
    <source>
        <dbReference type="PROSITE" id="PS50977"/>
    </source>
</evidence>
<dbReference type="PANTHER" id="PTHR30055">
    <property type="entry name" value="HTH-TYPE TRANSCRIPTIONAL REGULATOR RUTR"/>
    <property type="match status" value="1"/>
</dbReference>
<name>A0ABQ2Y664_9ACTN</name>
<evidence type="ECO:0000256" key="2">
    <source>
        <dbReference type="ARBA" id="ARBA00023125"/>
    </source>
</evidence>
<dbReference type="InterPro" id="IPR009057">
    <property type="entry name" value="Homeodomain-like_sf"/>
</dbReference>
<keyword evidence="3" id="KW-0804">Transcription</keyword>
<gene>
    <name evidence="6" type="ORF">GCM10010324_12510</name>
</gene>
<dbReference type="Gene3D" id="1.10.357.10">
    <property type="entry name" value="Tetracycline Repressor, domain 2"/>
    <property type="match status" value="1"/>
</dbReference>
<dbReference type="SUPFAM" id="SSF46689">
    <property type="entry name" value="Homeodomain-like"/>
    <property type="match status" value="1"/>
</dbReference>
<feature type="domain" description="HTH tetR-type" evidence="5">
    <location>
        <begin position="29"/>
        <end position="89"/>
    </location>
</feature>
<proteinExistence type="predicted"/>
<keyword evidence="1" id="KW-0805">Transcription regulation</keyword>
<dbReference type="PROSITE" id="PS50977">
    <property type="entry name" value="HTH_TETR_2"/>
    <property type="match status" value="1"/>
</dbReference>
<keyword evidence="2 4" id="KW-0238">DNA-binding</keyword>
<dbReference type="PRINTS" id="PR00455">
    <property type="entry name" value="HTHTETR"/>
</dbReference>
<dbReference type="InterPro" id="IPR050109">
    <property type="entry name" value="HTH-type_TetR-like_transc_reg"/>
</dbReference>
<sequence>MPLGYDRAMTAELPSTGSGRLPLRERKKLRTRQALIDTALELFTTRGFSGVTLDELCDAVDVSKRTFFRNFAGKEDVAMAPTQDLWVAFLDELEIHEPDGRPLAEMLQQVLFAALERMTGEGWVRRVLLSRRLAGETPSMDAHGLHFCHRTSRTALATLHRRFHFAAPDDLRPQLALDLLVSAFHCALDRWTSRPGTPTRSDLAADLREAFAALPGSLTLTVDLRA</sequence>
<evidence type="ECO:0000313" key="6">
    <source>
        <dbReference type="EMBL" id="GGX69118.1"/>
    </source>
</evidence>
<dbReference type="PANTHER" id="PTHR30055:SF238">
    <property type="entry name" value="MYCOFACTOCIN BIOSYNTHESIS TRANSCRIPTIONAL REGULATOR MFTR-RELATED"/>
    <property type="match status" value="1"/>
</dbReference>
<dbReference type="InterPro" id="IPR001647">
    <property type="entry name" value="HTH_TetR"/>
</dbReference>
<evidence type="ECO:0000256" key="1">
    <source>
        <dbReference type="ARBA" id="ARBA00023015"/>
    </source>
</evidence>
<protein>
    <submittedName>
        <fullName evidence="6">TetR family transcriptional regulator</fullName>
    </submittedName>
</protein>
<dbReference type="Proteomes" id="UP000659223">
    <property type="component" value="Unassembled WGS sequence"/>
</dbReference>
<comment type="caution">
    <text evidence="6">The sequence shown here is derived from an EMBL/GenBank/DDBJ whole genome shotgun (WGS) entry which is preliminary data.</text>
</comment>